<dbReference type="InterPro" id="IPR007139">
    <property type="entry name" value="DUF349"/>
</dbReference>
<dbReference type="STRING" id="1385699.A7A78_10430"/>
<dbReference type="AlphaFoldDB" id="A0A1A9LEV9"/>
<dbReference type="Proteomes" id="UP000077552">
    <property type="component" value="Unassembled WGS sequence"/>
</dbReference>
<name>A0A1A9LEV9_9FLAO</name>
<feature type="compositionally biased region" description="Basic and acidic residues" evidence="2">
    <location>
        <begin position="138"/>
        <end position="148"/>
    </location>
</feature>
<sequence>MSDEKLPQEENEKEIPTTDTAEDVNSASEIETETETEHESVVENSSEENSASEIENESVAGNDVEKNTSEENAVEEAMLAEKESVKEKENIEATSNEKIEASDDDPSSAKASDDDGELGEDEEEVKSSEDEEEEDHENEAQKDYSTLSEKELVAELERLLKTKKIQELKHDVEEIRSEFNSKFNEELEHKKEEFLAEGGNIIDFHYTTPLKKEFNSLYFDYKEKRNNHYKNLKKDLQSNLDKRWELIEELKGLLSAEENINTTYKHFKEIQEKWHVAGAIPRDKYNTVWNTYHHHVENFYDFLHLNREFRDLDFKHNLDSKLKLITRAEELTQEEDINKAFRELQMLHKMWKEDIGPVAKEYRDEVWDKFSDATKVIHDKRQEQLQSLEKDFEINYETKKQLVEEIKKTTEEIKPSHQAWQNGIKKIQELRDTFFNTGRVPRANNKEIWKAFKDATGNFNHQKNNFYKNQKKEQYTNLEKKRELIKIAEENKDSEDFDATTALMKKIQDDWKNIGHVPRKDSDKIWKQFKKACNHYFDRLHAQKNEANKEEMVHFETKQAMLDKLASFELSGDHKADVKAIKEHITSWKNIGRVPYNKRQIEQKFNKTLDGLFSKLDLGKKETELIKFDNKLNTLVNREDDRKLQNEHFFISKKIDETKDEIRQLENNLGFFHHVDENNPLVKEVHKNIERQKEQLEVWKAKLSKIKEVRED</sequence>
<gene>
    <name evidence="3" type="ORF">A7A78_10430</name>
</gene>
<comment type="caution">
    <text evidence="3">The sequence shown here is derived from an EMBL/GenBank/DDBJ whole genome shotgun (WGS) entry which is preliminary data.</text>
</comment>
<feature type="compositionally biased region" description="Basic and acidic residues" evidence="2">
    <location>
        <begin position="79"/>
        <end position="101"/>
    </location>
</feature>
<feature type="compositionally biased region" description="Acidic residues" evidence="2">
    <location>
        <begin position="114"/>
        <end position="137"/>
    </location>
</feature>
<evidence type="ECO:0000313" key="4">
    <source>
        <dbReference type="Proteomes" id="UP000077552"/>
    </source>
</evidence>
<evidence type="ECO:0000313" key="3">
    <source>
        <dbReference type="EMBL" id="OAD91899.1"/>
    </source>
</evidence>
<feature type="compositionally biased region" description="Basic and acidic residues" evidence="2">
    <location>
        <begin position="1"/>
        <end position="16"/>
    </location>
</feature>
<evidence type="ECO:0000256" key="1">
    <source>
        <dbReference type="SAM" id="Coils"/>
    </source>
</evidence>
<feature type="coiled-coil region" evidence="1">
    <location>
        <begin position="648"/>
        <end position="709"/>
    </location>
</feature>
<reference evidence="3 4" key="1">
    <citation type="submission" date="2016-05" db="EMBL/GenBank/DDBJ databases">
        <title>Genome sequencing of Vitellibacter soesokkakensis RSSK-12.</title>
        <authorList>
            <person name="Thevarajoo S."/>
            <person name="Selvaratnam C."/>
            <person name="Goh K.M."/>
            <person name="Chan K.-G."/>
            <person name="Chong C.S."/>
        </authorList>
    </citation>
    <scope>NUCLEOTIDE SEQUENCE [LARGE SCALE GENOMIC DNA]</scope>
    <source>
        <strain evidence="3 4">RSSK-12</strain>
    </source>
</reference>
<evidence type="ECO:0000256" key="2">
    <source>
        <dbReference type="SAM" id="MobiDB-lite"/>
    </source>
</evidence>
<proteinExistence type="predicted"/>
<keyword evidence="4" id="KW-1185">Reference proteome</keyword>
<dbReference type="OrthoDB" id="5422202at2"/>
<feature type="region of interest" description="Disordered" evidence="2">
    <location>
        <begin position="1"/>
        <end position="148"/>
    </location>
</feature>
<protein>
    <submittedName>
        <fullName evidence="3">Chromosome segregation protein</fullName>
    </submittedName>
</protein>
<dbReference type="RefSeq" id="WP_068761302.1">
    <property type="nucleotide sequence ID" value="NZ_LXIE01000008.1"/>
</dbReference>
<dbReference type="EMBL" id="LXIE01000008">
    <property type="protein sequence ID" value="OAD91899.1"/>
    <property type="molecule type" value="Genomic_DNA"/>
</dbReference>
<feature type="compositionally biased region" description="Low complexity" evidence="2">
    <location>
        <begin position="42"/>
        <end position="60"/>
    </location>
</feature>
<dbReference type="Pfam" id="PF03993">
    <property type="entry name" value="DUF349"/>
    <property type="match status" value="5"/>
</dbReference>
<keyword evidence="1" id="KW-0175">Coiled coil</keyword>
<accession>A0A1A9LEV9</accession>
<organism evidence="3 4">
    <name type="scientific">Aequorivita soesokkakensis</name>
    <dbReference type="NCBI Taxonomy" id="1385699"/>
    <lineage>
        <taxon>Bacteria</taxon>
        <taxon>Pseudomonadati</taxon>
        <taxon>Bacteroidota</taxon>
        <taxon>Flavobacteriia</taxon>
        <taxon>Flavobacteriales</taxon>
        <taxon>Flavobacteriaceae</taxon>
        <taxon>Aequorivita</taxon>
    </lineage>
</organism>